<dbReference type="SUPFAM" id="SSF51445">
    <property type="entry name" value="(Trans)glycosidases"/>
    <property type="match status" value="1"/>
</dbReference>
<dbReference type="GO" id="GO:0016787">
    <property type="term" value="F:hydrolase activity"/>
    <property type="evidence" value="ECO:0007669"/>
    <property type="project" value="UniProtKB-KW"/>
</dbReference>
<dbReference type="SMART" id="SM00642">
    <property type="entry name" value="Aamy"/>
    <property type="match status" value="1"/>
</dbReference>
<evidence type="ECO:0000256" key="4">
    <source>
        <dbReference type="SAM" id="MobiDB-lite"/>
    </source>
</evidence>
<dbReference type="PANTHER" id="PTHR10357:SF215">
    <property type="entry name" value="ALPHA-AMYLASE 1"/>
    <property type="match status" value="1"/>
</dbReference>
<evidence type="ECO:0000259" key="6">
    <source>
        <dbReference type="SMART" id="SM00642"/>
    </source>
</evidence>
<organism evidence="7 8">
    <name type="scientific">Aquilutibacter rugosus</name>
    <dbReference type="NCBI Taxonomy" id="3115820"/>
    <lineage>
        <taxon>Bacteria</taxon>
        <taxon>Pseudomonadati</taxon>
        <taxon>Pseudomonadota</taxon>
        <taxon>Gammaproteobacteria</taxon>
        <taxon>Lysobacterales</taxon>
        <taxon>Lysobacteraceae</taxon>
        <taxon>Aquilutibacter</taxon>
    </lineage>
</organism>
<dbReference type="EMBL" id="JAZHBO010000001">
    <property type="protein sequence ID" value="MEF2154923.1"/>
    <property type="molecule type" value="Genomic_DNA"/>
</dbReference>
<keyword evidence="7" id="KW-0378">Hydrolase</keyword>
<feature type="signal peptide" evidence="5">
    <location>
        <begin position="1"/>
        <end position="21"/>
    </location>
</feature>
<feature type="domain" description="Glycosyl hydrolase family 13 catalytic" evidence="6">
    <location>
        <begin position="38"/>
        <end position="426"/>
    </location>
</feature>
<comment type="caution">
    <text evidence="7">The sequence shown here is derived from an EMBL/GenBank/DDBJ whole genome shotgun (WGS) entry which is preliminary data.</text>
</comment>
<keyword evidence="8" id="KW-1185">Reference proteome</keyword>
<evidence type="ECO:0000256" key="5">
    <source>
        <dbReference type="SAM" id="SignalP"/>
    </source>
</evidence>
<gene>
    <name evidence="7" type="ORF">V3390_01535</name>
</gene>
<name>A0ABU7UY90_9GAMM</name>
<dbReference type="InterPro" id="IPR017853">
    <property type="entry name" value="GH"/>
</dbReference>
<evidence type="ECO:0000256" key="1">
    <source>
        <dbReference type="ARBA" id="ARBA00001913"/>
    </source>
</evidence>
<sequence>MKPVRTVLSLALLAAAGPLTAAEWIGTREPIAGNAVYFVMTDRFVNGDKSNDQRDQGGKELHTFDRPIAGAPKGQSANIGYMGGDFKGLLDQADYIRGMGFGAVWLTPIVDNPNEAFTGSSPVQWKGFMQDGGKTGFHGYWGVNFYRLDEHWPSKGLDFKGLTQGLKNKGLLTVLDIVGNHGSPSFSAPSDRDQFGKLYDKDGRLVANTQNLEPAKLDPKGNPLHAFYHNTPDLVQLSNLDETNPAVVDYLVGAYLQWIDQGAAAFRVDTIRHMPSSFWKTFADRIRAEHPGFFMFGEAFDYDAANIAPYTWDANGNYSLLDFPLKKAMDETFAGKGAGFEHLLPALYLQDGPYANPYDLMTFYDNHDMPRMNATDTGFINANNWLFTARGTPVIYYGSEMGFERGKAEHEGNRNYYGTANIAKARQSPIYSNLRRIALVRKATPALQRGLQLNVTFKGDTAGFYRVLEAKGYPRQVALVALNKGKQSGNVRIPGSRVEGGRYRSLISGKTITLRAGRTASLPVAANGVDVWLKDGRVNNPVLRAELLRSTRNKGHQGTTPATTANNQ</sequence>
<protein>
    <submittedName>
        <fullName evidence="7">Alpha-amylase family glycosyl hydrolase</fullName>
    </submittedName>
</protein>
<dbReference type="CDD" id="cd11339">
    <property type="entry name" value="AmyAc_bac_CMD_like_2"/>
    <property type="match status" value="1"/>
</dbReference>
<dbReference type="Pfam" id="PF00128">
    <property type="entry name" value="Alpha-amylase"/>
    <property type="match status" value="1"/>
</dbReference>
<keyword evidence="3 5" id="KW-0732">Signal</keyword>
<dbReference type="PANTHER" id="PTHR10357">
    <property type="entry name" value="ALPHA-AMYLASE FAMILY MEMBER"/>
    <property type="match status" value="1"/>
</dbReference>
<accession>A0ABU7UY90</accession>
<keyword evidence="2" id="KW-0479">Metal-binding</keyword>
<evidence type="ECO:0000313" key="8">
    <source>
        <dbReference type="Proteomes" id="UP001356170"/>
    </source>
</evidence>
<proteinExistence type="predicted"/>
<dbReference type="InterPro" id="IPR006047">
    <property type="entry name" value="GH13_cat_dom"/>
</dbReference>
<feature type="region of interest" description="Disordered" evidence="4">
    <location>
        <begin position="48"/>
        <end position="67"/>
    </location>
</feature>
<reference evidence="7 8" key="1">
    <citation type="submission" date="2024-01" db="EMBL/GenBank/DDBJ databases">
        <title>Novel species of the genus Luteimonas isolated from rivers.</title>
        <authorList>
            <person name="Lu H."/>
        </authorList>
    </citation>
    <scope>NUCLEOTIDE SEQUENCE [LARGE SCALE GENOMIC DNA]</scope>
    <source>
        <strain evidence="7 8">FXH3W</strain>
    </source>
</reference>
<dbReference type="Proteomes" id="UP001356170">
    <property type="component" value="Unassembled WGS sequence"/>
</dbReference>
<dbReference type="RefSeq" id="WP_331703065.1">
    <property type="nucleotide sequence ID" value="NZ_JAZHBO010000001.1"/>
</dbReference>
<evidence type="ECO:0000256" key="3">
    <source>
        <dbReference type="ARBA" id="ARBA00022729"/>
    </source>
</evidence>
<evidence type="ECO:0000313" key="7">
    <source>
        <dbReference type="EMBL" id="MEF2154923.1"/>
    </source>
</evidence>
<evidence type="ECO:0000256" key="2">
    <source>
        <dbReference type="ARBA" id="ARBA00022723"/>
    </source>
</evidence>
<dbReference type="Gene3D" id="3.20.20.80">
    <property type="entry name" value="Glycosidases"/>
    <property type="match status" value="1"/>
</dbReference>
<comment type="cofactor">
    <cofactor evidence="1">
        <name>Ca(2+)</name>
        <dbReference type="ChEBI" id="CHEBI:29108"/>
    </cofactor>
</comment>
<feature type="chain" id="PRO_5046394763" evidence="5">
    <location>
        <begin position="22"/>
        <end position="568"/>
    </location>
</feature>
<feature type="compositionally biased region" description="Basic and acidic residues" evidence="4">
    <location>
        <begin position="48"/>
        <end position="65"/>
    </location>
</feature>